<dbReference type="InterPro" id="IPR001179">
    <property type="entry name" value="PPIase_FKBP_dom"/>
</dbReference>
<dbReference type="Gene3D" id="3.10.50.40">
    <property type="match status" value="1"/>
</dbReference>
<keyword evidence="9" id="KW-1185">Reference proteome</keyword>
<evidence type="ECO:0000313" key="8">
    <source>
        <dbReference type="EMBL" id="RCX29835.1"/>
    </source>
</evidence>
<dbReference type="Pfam" id="PF00254">
    <property type="entry name" value="FKBP_C"/>
    <property type="match status" value="1"/>
</dbReference>
<dbReference type="OrthoDB" id="9808891at2"/>
<dbReference type="GO" id="GO:0003755">
    <property type="term" value="F:peptidyl-prolyl cis-trans isomerase activity"/>
    <property type="evidence" value="ECO:0007669"/>
    <property type="project" value="UniProtKB-UniRule"/>
</dbReference>
<sequence length="149" mass="15885">MTEKGEGIRSGCRVVMHFAIHLEDGTLVESSFGGEPLEFTVGDGTLVEGIERTLEGLRSGETRAFEIGPGEGYGYPDPDNLHTLARSGFPGEMDPEPGLVVGFTTPSGEELAGVVQSVEGDQIVVDFSHPLAGHQLRFEVEVLEVACPE</sequence>
<comment type="catalytic activity">
    <reaction evidence="1 5 6">
        <text>[protein]-peptidylproline (omega=180) = [protein]-peptidylproline (omega=0)</text>
        <dbReference type="Rhea" id="RHEA:16237"/>
        <dbReference type="Rhea" id="RHEA-COMP:10747"/>
        <dbReference type="Rhea" id="RHEA-COMP:10748"/>
        <dbReference type="ChEBI" id="CHEBI:83833"/>
        <dbReference type="ChEBI" id="CHEBI:83834"/>
        <dbReference type="EC" id="5.2.1.8"/>
    </reaction>
</comment>
<protein>
    <recommendedName>
        <fullName evidence="6">Peptidyl-prolyl cis-trans isomerase</fullName>
        <ecNumber evidence="6">5.2.1.8</ecNumber>
    </recommendedName>
</protein>
<feature type="domain" description="PPIase FKBP-type" evidence="7">
    <location>
        <begin position="11"/>
        <end position="109"/>
    </location>
</feature>
<evidence type="ECO:0000256" key="3">
    <source>
        <dbReference type="ARBA" id="ARBA00023110"/>
    </source>
</evidence>
<dbReference type="EC" id="5.2.1.8" evidence="6"/>
<gene>
    <name evidence="8" type="ORF">DFQ59_10667</name>
</gene>
<dbReference type="PANTHER" id="PTHR47861">
    <property type="entry name" value="FKBP-TYPE PEPTIDYL-PROLYL CIS-TRANS ISOMERASE SLYD"/>
    <property type="match status" value="1"/>
</dbReference>
<comment type="caution">
    <text evidence="8">The sequence shown here is derived from an EMBL/GenBank/DDBJ whole genome shotgun (WGS) entry which is preliminary data.</text>
</comment>
<comment type="similarity">
    <text evidence="2 6">Belongs to the FKBP-type PPIase family.</text>
</comment>
<keyword evidence="4 5" id="KW-0413">Isomerase</keyword>
<evidence type="ECO:0000256" key="2">
    <source>
        <dbReference type="ARBA" id="ARBA00006577"/>
    </source>
</evidence>
<reference evidence="8 9" key="1">
    <citation type="submission" date="2018-07" db="EMBL/GenBank/DDBJ databases">
        <title>Genomic Encyclopedia of Type Strains, Phase IV (KMG-IV): sequencing the most valuable type-strain genomes for metagenomic binning, comparative biology and taxonomic classification.</title>
        <authorList>
            <person name="Goeker M."/>
        </authorList>
    </citation>
    <scope>NUCLEOTIDE SEQUENCE [LARGE SCALE GENOMIC DNA]</scope>
    <source>
        <strain evidence="8 9">DSM 26407</strain>
    </source>
</reference>
<dbReference type="PANTHER" id="PTHR47861:SF4">
    <property type="entry name" value="FKBP-TYPE 16 KDA PEPTIDYL-PROLYL CIS-TRANS ISOMERASE"/>
    <property type="match status" value="1"/>
</dbReference>
<name>A0A369C9N5_9GAMM</name>
<dbReference type="EMBL" id="QPJY01000006">
    <property type="protein sequence ID" value="RCX29835.1"/>
    <property type="molecule type" value="Genomic_DNA"/>
</dbReference>
<evidence type="ECO:0000256" key="4">
    <source>
        <dbReference type="ARBA" id="ARBA00023235"/>
    </source>
</evidence>
<dbReference type="SUPFAM" id="SSF54534">
    <property type="entry name" value="FKBP-like"/>
    <property type="match status" value="1"/>
</dbReference>
<dbReference type="AlphaFoldDB" id="A0A369C9N5"/>
<evidence type="ECO:0000256" key="5">
    <source>
        <dbReference type="PROSITE-ProRule" id="PRU00277"/>
    </source>
</evidence>
<dbReference type="RefSeq" id="WP_114280053.1">
    <property type="nucleotide sequence ID" value="NZ_QPJY01000006.1"/>
</dbReference>
<dbReference type="Proteomes" id="UP000252707">
    <property type="component" value="Unassembled WGS sequence"/>
</dbReference>
<proteinExistence type="inferred from homology"/>
<evidence type="ECO:0000256" key="6">
    <source>
        <dbReference type="RuleBase" id="RU003915"/>
    </source>
</evidence>
<accession>A0A369C9N5</accession>
<evidence type="ECO:0000313" key="9">
    <source>
        <dbReference type="Proteomes" id="UP000252707"/>
    </source>
</evidence>
<dbReference type="InterPro" id="IPR046357">
    <property type="entry name" value="PPIase_dom_sf"/>
</dbReference>
<dbReference type="InterPro" id="IPR048261">
    <property type="entry name" value="SlpA/SlyD-like_ins_sf"/>
</dbReference>
<keyword evidence="3 5" id="KW-0697">Rotamase</keyword>
<dbReference type="PROSITE" id="PS50059">
    <property type="entry name" value="FKBP_PPIASE"/>
    <property type="match status" value="1"/>
</dbReference>
<organism evidence="8 9">
    <name type="scientific">Thioalbus denitrificans</name>
    <dbReference type="NCBI Taxonomy" id="547122"/>
    <lineage>
        <taxon>Bacteria</taxon>
        <taxon>Pseudomonadati</taxon>
        <taxon>Pseudomonadota</taxon>
        <taxon>Gammaproteobacteria</taxon>
        <taxon>Chromatiales</taxon>
        <taxon>Ectothiorhodospiraceae</taxon>
        <taxon>Thioalbus</taxon>
    </lineage>
</organism>
<dbReference type="Gene3D" id="2.40.10.330">
    <property type="match status" value="1"/>
</dbReference>
<evidence type="ECO:0000256" key="1">
    <source>
        <dbReference type="ARBA" id="ARBA00000971"/>
    </source>
</evidence>
<evidence type="ECO:0000259" key="7">
    <source>
        <dbReference type="PROSITE" id="PS50059"/>
    </source>
</evidence>